<dbReference type="Proteomes" id="UP000775213">
    <property type="component" value="Unassembled WGS sequence"/>
</dbReference>
<comment type="caution">
    <text evidence="1">The sequence shown here is derived from an EMBL/GenBank/DDBJ whole genome shotgun (WGS) entry which is preliminary data.</text>
</comment>
<evidence type="ECO:0000313" key="1">
    <source>
        <dbReference type="EMBL" id="KAH0468332.1"/>
    </source>
</evidence>
<organism evidence="1 2">
    <name type="scientific">Dendrobium chrysotoxum</name>
    <name type="common">Orchid</name>
    <dbReference type="NCBI Taxonomy" id="161865"/>
    <lineage>
        <taxon>Eukaryota</taxon>
        <taxon>Viridiplantae</taxon>
        <taxon>Streptophyta</taxon>
        <taxon>Embryophyta</taxon>
        <taxon>Tracheophyta</taxon>
        <taxon>Spermatophyta</taxon>
        <taxon>Magnoliopsida</taxon>
        <taxon>Liliopsida</taxon>
        <taxon>Asparagales</taxon>
        <taxon>Orchidaceae</taxon>
        <taxon>Epidendroideae</taxon>
        <taxon>Malaxideae</taxon>
        <taxon>Dendrobiinae</taxon>
        <taxon>Dendrobium</taxon>
    </lineage>
</organism>
<accession>A0AAV7HKE3</accession>
<sequence length="51" mass="5839">MLMGINSIPKLVMRTRNHKIMIVTRTNTTIVGTKVDHYENTLVNVSCLIHM</sequence>
<proteinExistence type="predicted"/>
<name>A0AAV7HKE3_DENCH</name>
<protein>
    <submittedName>
        <fullName evidence="1">Uncharacterized protein</fullName>
    </submittedName>
</protein>
<gene>
    <name evidence="1" type="ORF">IEQ34_003365</name>
</gene>
<dbReference type="AlphaFoldDB" id="A0AAV7HKE3"/>
<dbReference type="EMBL" id="JAGFBR010000004">
    <property type="protein sequence ID" value="KAH0468332.1"/>
    <property type="molecule type" value="Genomic_DNA"/>
</dbReference>
<evidence type="ECO:0000313" key="2">
    <source>
        <dbReference type="Proteomes" id="UP000775213"/>
    </source>
</evidence>
<reference evidence="1 2" key="1">
    <citation type="journal article" date="2021" name="Hortic Res">
        <title>Chromosome-scale assembly of the Dendrobium chrysotoxum genome enhances the understanding of orchid evolution.</title>
        <authorList>
            <person name="Zhang Y."/>
            <person name="Zhang G.Q."/>
            <person name="Zhang D."/>
            <person name="Liu X.D."/>
            <person name="Xu X.Y."/>
            <person name="Sun W.H."/>
            <person name="Yu X."/>
            <person name="Zhu X."/>
            <person name="Wang Z.W."/>
            <person name="Zhao X."/>
            <person name="Zhong W.Y."/>
            <person name="Chen H."/>
            <person name="Yin W.L."/>
            <person name="Huang T."/>
            <person name="Niu S.C."/>
            <person name="Liu Z.J."/>
        </authorList>
    </citation>
    <scope>NUCLEOTIDE SEQUENCE [LARGE SCALE GENOMIC DNA]</scope>
    <source>
        <strain evidence="1">Lindl</strain>
    </source>
</reference>
<keyword evidence="2" id="KW-1185">Reference proteome</keyword>